<dbReference type="Gene3D" id="1.10.540.10">
    <property type="entry name" value="Acyl-CoA dehydrogenase/oxidase, N-terminal domain"/>
    <property type="match status" value="1"/>
</dbReference>
<organism evidence="8 9">
    <name type="scientific">Amycolatopsis acidiphila</name>
    <dbReference type="NCBI Taxonomy" id="715473"/>
    <lineage>
        <taxon>Bacteria</taxon>
        <taxon>Bacillati</taxon>
        <taxon>Actinomycetota</taxon>
        <taxon>Actinomycetes</taxon>
        <taxon>Pseudonocardiales</taxon>
        <taxon>Pseudonocardiaceae</taxon>
        <taxon>Amycolatopsis</taxon>
    </lineage>
</organism>
<evidence type="ECO:0000256" key="3">
    <source>
        <dbReference type="ARBA" id="ARBA00022630"/>
    </source>
</evidence>
<proteinExistence type="inferred from homology"/>
<dbReference type="Gene3D" id="2.40.110.10">
    <property type="entry name" value="Butyryl-CoA Dehydrogenase, subunit A, domain 2"/>
    <property type="match status" value="1"/>
</dbReference>
<comment type="similarity">
    <text evidence="2">Belongs to the acyl-CoA dehydrogenase family.</text>
</comment>
<dbReference type="CDD" id="cd00567">
    <property type="entry name" value="ACAD"/>
    <property type="match status" value="1"/>
</dbReference>
<dbReference type="Pfam" id="PF00441">
    <property type="entry name" value="Acyl-CoA_dh_1"/>
    <property type="match status" value="1"/>
</dbReference>
<dbReference type="Proteomes" id="UP000318578">
    <property type="component" value="Unassembled WGS sequence"/>
</dbReference>
<dbReference type="AlphaFoldDB" id="A0A558AA70"/>
<evidence type="ECO:0000256" key="1">
    <source>
        <dbReference type="ARBA" id="ARBA00001974"/>
    </source>
</evidence>
<evidence type="ECO:0000259" key="6">
    <source>
        <dbReference type="Pfam" id="PF00441"/>
    </source>
</evidence>
<evidence type="ECO:0000313" key="9">
    <source>
        <dbReference type="Proteomes" id="UP000318578"/>
    </source>
</evidence>
<reference evidence="8 9" key="1">
    <citation type="submission" date="2019-07" db="EMBL/GenBank/DDBJ databases">
        <title>New species of Amycolatopsis and Streptomyces.</title>
        <authorList>
            <person name="Duangmal K."/>
            <person name="Teo W.F.A."/>
            <person name="Lipun K."/>
        </authorList>
    </citation>
    <scope>NUCLEOTIDE SEQUENCE [LARGE SCALE GENOMIC DNA]</scope>
    <source>
        <strain evidence="8 9">JCM 30562</strain>
    </source>
</reference>
<keyword evidence="5" id="KW-0560">Oxidoreductase</keyword>
<keyword evidence="9" id="KW-1185">Reference proteome</keyword>
<sequence>MRGVLTEEQVYLRKTVRELLADRAARTTVPEQASGHDRELWSVMARQVGLHGLAVPERYGGAGCGPVELAVVFEEMGAVLLTAPFLASAGLAATALLACGDERACAEYLPGIVSGDRIGTLALTEDGGRWDEPGVRLAATGGDGWRLSGRKTYVLDGGAADFLVVAGRTSAGVSLFAVEATASGLTREPVEALDPTRSFATVTFDATPARLLGEEGAGWPALSRTLDLGAVYLASEQVGAAQRSLDMAVDHARTRVQFGRPIGSFQAIKHKCADLLVAVELARSAALFAAEAAAEGSSEAPVLASLAKAVCSEGFVRCATENIQIHGGIGFTWEHPAQLYFKRARADEVLLGTPGYHRRLLAARGADGLPVGRP</sequence>
<evidence type="ECO:0000259" key="7">
    <source>
        <dbReference type="Pfam" id="PF02771"/>
    </source>
</evidence>
<dbReference type="GO" id="GO:0050660">
    <property type="term" value="F:flavin adenine dinucleotide binding"/>
    <property type="evidence" value="ECO:0007669"/>
    <property type="project" value="InterPro"/>
</dbReference>
<dbReference type="InterPro" id="IPR046373">
    <property type="entry name" value="Acyl-CoA_Oxase/DH_mid-dom_sf"/>
</dbReference>
<dbReference type="InterPro" id="IPR036250">
    <property type="entry name" value="AcylCo_DH-like_C"/>
</dbReference>
<dbReference type="GO" id="GO:0003995">
    <property type="term" value="F:acyl-CoA dehydrogenase activity"/>
    <property type="evidence" value="ECO:0007669"/>
    <property type="project" value="TreeGrafter"/>
</dbReference>
<protein>
    <submittedName>
        <fullName evidence="8">Acyl-CoA dehydrogenase</fullName>
    </submittedName>
</protein>
<dbReference type="PANTHER" id="PTHR43884">
    <property type="entry name" value="ACYL-COA DEHYDROGENASE"/>
    <property type="match status" value="1"/>
</dbReference>
<feature type="domain" description="Acyl-CoA dehydrogenase/oxidase N-terminal" evidence="7">
    <location>
        <begin position="6"/>
        <end position="116"/>
    </location>
</feature>
<evidence type="ECO:0000256" key="4">
    <source>
        <dbReference type="ARBA" id="ARBA00022827"/>
    </source>
</evidence>
<dbReference type="EMBL" id="VJZA01000029">
    <property type="protein sequence ID" value="TVT21161.1"/>
    <property type="molecule type" value="Genomic_DNA"/>
</dbReference>
<dbReference type="InterPro" id="IPR009075">
    <property type="entry name" value="AcylCo_DH/oxidase_C"/>
</dbReference>
<dbReference type="RefSeq" id="WP_144640009.1">
    <property type="nucleotide sequence ID" value="NZ_BNAX01000001.1"/>
</dbReference>
<dbReference type="Pfam" id="PF02771">
    <property type="entry name" value="Acyl-CoA_dh_N"/>
    <property type="match status" value="1"/>
</dbReference>
<dbReference type="InterPro" id="IPR037069">
    <property type="entry name" value="AcylCoA_DH/ox_N_sf"/>
</dbReference>
<dbReference type="SUPFAM" id="SSF47203">
    <property type="entry name" value="Acyl-CoA dehydrogenase C-terminal domain-like"/>
    <property type="match status" value="1"/>
</dbReference>
<dbReference type="Gene3D" id="1.20.140.10">
    <property type="entry name" value="Butyryl-CoA Dehydrogenase, subunit A, domain 3"/>
    <property type="match status" value="1"/>
</dbReference>
<evidence type="ECO:0000256" key="2">
    <source>
        <dbReference type="ARBA" id="ARBA00009347"/>
    </source>
</evidence>
<evidence type="ECO:0000313" key="8">
    <source>
        <dbReference type="EMBL" id="TVT21161.1"/>
    </source>
</evidence>
<comment type="caution">
    <text evidence="8">The sequence shown here is derived from an EMBL/GenBank/DDBJ whole genome shotgun (WGS) entry which is preliminary data.</text>
</comment>
<dbReference type="InterPro" id="IPR013786">
    <property type="entry name" value="AcylCoA_DH/ox_N"/>
</dbReference>
<name>A0A558AA70_9PSEU</name>
<keyword evidence="4" id="KW-0274">FAD</keyword>
<dbReference type="OrthoDB" id="8677713at2"/>
<evidence type="ECO:0000256" key="5">
    <source>
        <dbReference type="ARBA" id="ARBA00023002"/>
    </source>
</evidence>
<dbReference type="InterPro" id="IPR009100">
    <property type="entry name" value="AcylCoA_DH/oxidase_NM_dom_sf"/>
</dbReference>
<comment type="cofactor">
    <cofactor evidence="1">
        <name>FAD</name>
        <dbReference type="ChEBI" id="CHEBI:57692"/>
    </cofactor>
</comment>
<feature type="domain" description="Acyl-CoA dehydrogenase/oxidase C-terminal" evidence="6">
    <location>
        <begin position="216"/>
        <end position="364"/>
    </location>
</feature>
<dbReference type="PANTHER" id="PTHR43884:SF20">
    <property type="entry name" value="ACYL-COA DEHYDROGENASE FADE28"/>
    <property type="match status" value="1"/>
</dbReference>
<gene>
    <name evidence="8" type="ORF">FNH06_18220</name>
</gene>
<accession>A0A558AA70</accession>
<dbReference type="SUPFAM" id="SSF56645">
    <property type="entry name" value="Acyl-CoA dehydrogenase NM domain-like"/>
    <property type="match status" value="1"/>
</dbReference>
<keyword evidence="3" id="KW-0285">Flavoprotein</keyword>